<sequence length="374" mass="41048">MQHRSFHSRDIIDQEIQQLCEKWPAILEDNTIIRKAQGRYRINGREVTVSLRMREATREEEECVSKTPSIDEVRAAEGQVMDLSGDLIVRDGPLKQPFLDYVFDTGQKEFYSMAESDKLDKLDGTSLEPWSKPLAPDLKGGQLAVPDDRLEAMEIAWKTLANDAIALSELPQMPLPPPLPRSSEPVQHAAGIQLAKAVPEEFPNLSVCRTHEAEAECLVEIVMDLPIVPAGSFPVCQAMFCTPQACVVPSSGSPVVMGPHGGSSTKPCVEELQEADVPGLKSGELVMLQERWPEDGAVQLLPLYPACSDRGNDSGLPTSTKRRHKYGEVILPGELSDFHTHVASMTASFSGRPCRQAPSKLAPLALDELHLAEL</sequence>
<dbReference type="Proteomes" id="UP000604046">
    <property type="component" value="Unassembled WGS sequence"/>
</dbReference>
<accession>A0A812KST0</accession>
<comment type="caution">
    <text evidence="1">The sequence shown here is derived from an EMBL/GenBank/DDBJ whole genome shotgun (WGS) entry which is preliminary data.</text>
</comment>
<evidence type="ECO:0000313" key="2">
    <source>
        <dbReference type="Proteomes" id="UP000604046"/>
    </source>
</evidence>
<proteinExistence type="predicted"/>
<reference evidence="1" key="1">
    <citation type="submission" date="2021-02" db="EMBL/GenBank/DDBJ databases">
        <authorList>
            <person name="Dougan E. K."/>
            <person name="Rhodes N."/>
            <person name="Thang M."/>
            <person name="Chan C."/>
        </authorList>
    </citation>
    <scope>NUCLEOTIDE SEQUENCE</scope>
</reference>
<name>A0A812KST0_9DINO</name>
<gene>
    <name evidence="1" type="ORF">SNAT2548_LOCUS10076</name>
</gene>
<dbReference type="EMBL" id="CAJNDS010000813">
    <property type="protein sequence ID" value="CAE7235646.1"/>
    <property type="molecule type" value="Genomic_DNA"/>
</dbReference>
<dbReference type="OrthoDB" id="442069at2759"/>
<dbReference type="AlphaFoldDB" id="A0A812KST0"/>
<keyword evidence="2" id="KW-1185">Reference proteome</keyword>
<protein>
    <submittedName>
        <fullName evidence="1">Uncharacterized protein</fullName>
    </submittedName>
</protein>
<organism evidence="1 2">
    <name type="scientific">Symbiodinium natans</name>
    <dbReference type="NCBI Taxonomy" id="878477"/>
    <lineage>
        <taxon>Eukaryota</taxon>
        <taxon>Sar</taxon>
        <taxon>Alveolata</taxon>
        <taxon>Dinophyceae</taxon>
        <taxon>Suessiales</taxon>
        <taxon>Symbiodiniaceae</taxon>
        <taxon>Symbiodinium</taxon>
    </lineage>
</organism>
<evidence type="ECO:0000313" key="1">
    <source>
        <dbReference type="EMBL" id="CAE7235646.1"/>
    </source>
</evidence>